<feature type="compositionally biased region" description="Low complexity" evidence="1">
    <location>
        <begin position="88"/>
        <end position="98"/>
    </location>
</feature>
<organism evidence="2 3">
    <name type="scientific">Cuscuta europaea</name>
    <name type="common">European dodder</name>
    <dbReference type="NCBI Taxonomy" id="41803"/>
    <lineage>
        <taxon>Eukaryota</taxon>
        <taxon>Viridiplantae</taxon>
        <taxon>Streptophyta</taxon>
        <taxon>Embryophyta</taxon>
        <taxon>Tracheophyta</taxon>
        <taxon>Spermatophyta</taxon>
        <taxon>Magnoliopsida</taxon>
        <taxon>eudicotyledons</taxon>
        <taxon>Gunneridae</taxon>
        <taxon>Pentapetalae</taxon>
        <taxon>asterids</taxon>
        <taxon>lamiids</taxon>
        <taxon>Solanales</taxon>
        <taxon>Convolvulaceae</taxon>
        <taxon>Cuscuteae</taxon>
        <taxon>Cuscuta</taxon>
        <taxon>Cuscuta subgen. Cuscuta</taxon>
    </lineage>
</organism>
<keyword evidence="3" id="KW-1185">Reference proteome</keyword>
<reference evidence="2" key="1">
    <citation type="submission" date="2022-07" db="EMBL/GenBank/DDBJ databases">
        <authorList>
            <person name="Macas J."/>
            <person name="Novak P."/>
            <person name="Neumann P."/>
        </authorList>
    </citation>
    <scope>NUCLEOTIDE SEQUENCE</scope>
</reference>
<dbReference type="AlphaFoldDB" id="A0A9P0YWX7"/>
<accession>A0A9P0YWX7</accession>
<dbReference type="OrthoDB" id="10456176at2759"/>
<evidence type="ECO:0000313" key="2">
    <source>
        <dbReference type="EMBL" id="CAH9078416.1"/>
    </source>
</evidence>
<proteinExistence type="predicted"/>
<evidence type="ECO:0000313" key="3">
    <source>
        <dbReference type="Proteomes" id="UP001152484"/>
    </source>
</evidence>
<feature type="compositionally biased region" description="Low complexity" evidence="1">
    <location>
        <begin position="51"/>
        <end position="63"/>
    </location>
</feature>
<evidence type="ECO:0000256" key="1">
    <source>
        <dbReference type="SAM" id="MobiDB-lite"/>
    </source>
</evidence>
<dbReference type="EMBL" id="CAMAPE010000010">
    <property type="protein sequence ID" value="CAH9078416.1"/>
    <property type="molecule type" value="Genomic_DNA"/>
</dbReference>
<gene>
    <name evidence="2" type="ORF">CEURO_LOCUS6706</name>
</gene>
<feature type="compositionally biased region" description="Polar residues" evidence="1">
    <location>
        <begin position="64"/>
        <end position="77"/>
    </location>
</feature>
<feature type="compositionally biased region" description="Polar residues" evidence="1">
    <location>
        <begin position="23"/>
        <end position="37"/>
    </location>
</feature>
<feature type="region of interest" description="Disordered" evidence="1">
    <location>
        <begin position="110"/>
        <end position="132"/>
    </location>
</feature>
<feature type="region of interest" description="Disordered" evidence="1">
    <location>
        <begin position="16"/>
        <end position="98"/>
    </location>
</feature>
<name>A0A9P0YWX7_CUSEU</name>
<sequence length="242" mass="26491">MQGGNPILNLAAFKGLGGAGQKNKPSNSANKVLSSSGGAFKGLGAAGQKNKSSSLTKDLSSSSGRPTPSQVPPSQYSGGRGPRPTPTPTINQQPNVPNFINRQNDIQTFSNQQHSSNMNDEEIEGNEQARNEDAEPELIEWKPGAYSDLKWGVEPLDPFRSISLSKFERPCVGINAAGDVINIHVGKGCLRFQGIVSKQIKYNLHPAGQRWKWVPKTTKKQYWEQFQEKMASDRKQFHMGCP</sequence>
<comment type="caution">
    <text evidence="2">The sequence shown here is derived from an EMBL/GenBank/DDBJ whole genome shotgun (WGS) entry which is preliminary data.</text>
</comment>
<protein>
    <submittedName>
        <fullName evidence="2">Uncharacterized protein</fullName>
    </submittedName>
</protein>
<dbReference type="Proteomes" id="UP001152484">
    <property type="component" value="Unassembled WGS sequence"/>
</dbReference>